<comment type="caution">
    <text evidence="1">The sequence shown here is derived from an EMBL/GenBank/DDBJ whole genome shotgun (WGS) entry which is preliminary data.</text>
</comment>
<evidence type="ECO:0000313" key="2">
    <source>
        <dbReference type="Proteomes" id="UP000831701"/>
    </source>
</evidence>
<dbReference type="EMBL" id="CM041536">
    <property type="protein sequence ID" value="KAI3371399.1"/>
    <property type="molecule type" value="Genomic_DNA"/>
</dbReference>
<name>A0ACB8WUF4_9TELE</name>
<protein>
    <submittedName>
        <fullName evidence="1">Uncharacterized protein</fullName>
    </submittedName>
</protein>
<evidence type="ECO:0000313" key="1">
    <source>
        <dbReference type="EMBL" id="KAI3371399.1"/>
    </source>
</evidence>
<gene>
    <name evidence="1" type="ORF">L3Q82_023992</name>
</gene>
<proteinExistence type="predicted"/>
<dbReference type="Proteomes" id="UP000831701">
    <property type="component" value="Chromosome 6"/>
</dbReference>
<reference evidence="1" key="1">
    <citation type="submission" date="2022-04" db="EMBL/GenBank/DDBJ databases">
        <title>Jade perch genome.</title>
        <authorList>
            <person name="Chao B."/>
        </authorList>
    </citation>
    <scope>NUCLEOTIDE SEQUENCE</scope>
    <source>
        <strain evidence="1">CB-2022</strain>
    </source>
</reference>
<accession>A0ACB8WUF4</accession>
<keyword evidence="2" id="KW-1185">Reference proteome</keyword>
<sequence length="259" mass="29959">MLVRIRYDFFNIYFVFLQVHLFCPQQMTQNMFQEGLYQVFFKDTPSTDPQIQTTNHVELVNGRIHRWFGTVVNTRLLVSGVVQIISSLACILTTITHACVSYNCSVSMTTPVWSSLFIITLMGLNIFSLLFGFSALLANSLRSTEPAALSTNQQCPSVHTGKRLIKELVHFSWEYYKKLIHFYGPQKIWCIRSYRGKGGVFTSGSEFIWAWKWVFKLVAQIQQVSSDWVAVHWTSYCEVGGPNMKYEQILEWYMLVLLS</sequence>
<organism evidence="1 2">
    <name type="scientific">Scortum barcoo</name>
    <name type="common">barcoo grunter</name>
    <dbReference type="NCBI Taxonomy" id="214431"/>
    <lineage>
        <taxon>Eukaryota</taxon>
        <taxon>Metazoa</taxon>
        <taxon>Chordata</taxon>
        <taxon>Craniata</taxon>
        <taxon>Vertebrata</taxon>
        <taxon>Euteleostomi</taxon>
        <taxon>Actinopterygii</taxon>
        <taxon>Neopterygii</taxon>
        <taxon>Teleostei</taxon>
        <taxon>Neoteleostei</taxon>
        <taxon>Acanthomorphata</taxon>
        <taxon>Eupercaria</taxon>
        <taxon>Centrarchiformes</taxon>
        <taxon>Terapontoidei</taxon>
        <taxon>Terapontidae</taxon>
        <taxon>Scortum</taxon>
    </lineage>
</organism>